<dbReference type="InterPro" id="IPR001001">
    <property type="entry name" value="DNA_polIII_beta"/>
</dbReference>
<proteinExistence type="inferred from homology"/>
<evidence type="ECO:0000313" key="15">
    <source>
        <dbReference type="Proteomes" id="UP000182517"/>
    </source>
</evidence>
<keyword evidence="6 10" id="KW-0548">Nucleotidyltransferase</keyword>
<evidence type="ECO:0000256" key="6">
    <source>
        <dbReference type="ARBA" id="ARBA00022695"/>
    </source>
</evidence>
<evidence type="ECO:0000256" key="4">
    <source>
        <dbReference type="ARBA" id="ARBA00022490"/>
    </source>
</evidence>
<evidence type="ECO:0000256" key="3">
    <source>
        <dbReference type="ARBA" id="ARBA00021035"/>
    </source>
</evidence>
<dbReference type="PANTHER" id="PTHR30478">
    <property type="entry name" value="DNA POLYMERASE III SUBUNIT BETA"/>
    <property type="match status" value="1"/>
</dbReference>
<keyword evidence="5 10" id="KW-0808">Transferase</keyword>
<dbReference type="Pfam" id="PF00712">
    <property type="entry name" value="DNA_pol3_beta"/>
    <property type="match status" value="1"/>
</dbReference>
<sequence length="372" mass="42228">MRFAIEKEIFIKGLARIQGIVEKKNTIPILANVLIEAIDGEITLTATDLEVGMKASYPATIKSPGKITVSAKKLFEIIKELPEQEIDFNAKDNCWIEIRCGKAFFNIVGLSAEEFPYFPHFQKEQFVSVDGTLLKEMIDKTFFSISTDESKYNLNGIYFRPVEKDNQSLLRLVATDGHRLSLIQKPLDVSHIEQLAKGVIFPRKGIFELKKMAEENDGELLIGFFDNNAVIQKNQTVVVMRLVDGEFPDYNRVIPQNNDLTAIIPRESFLHALRRMSILSSEKSKGVKIEIKENKLEMSSSNPEFGDAREDIEIEYQGEEISVGFNARYLIDILNAQNEEKICLSLRDKLSPGLITPCDNQEYLAVIMPMRL</sequence>
<dbReference type="Pfam" id="PF02767">
    <property type="entry name" value="DNA_pol3_beta_2"/>
    <property type="match status" value="1"/>
</dbReference>
<dbReference type="CDD" id="cd00140">
    <property type="entry name" value="beta_clamp"/>
    <property type="match status" value="1"/>
</dbReference>
<dbReference type="OrthoDB" id="8421503at2"/>
<keyword evidence="4 10" id="KW-0963">Cytoplasm</keyword>
<accession>A0A1L3GQI6</accession>
<dbReference type="GO" id="GO:0003887">
    <property type="term" value="F:DNA-directed DNA polymerase activity"/>
    <property type="evidence" value="ECO:0007669"/>
    <property type="project" value="UniProtKB-UniRule"/>
</dbReference>
<feature type="domain" description="DNA polymerase III beta sliding clamp N-terminal" evidence="11">
    <location>
        <begin position="1"/>
        <end position="118"/>
    </location>
</feature>
<keyword evidence="7 10" id="KW-0235">DNA replication</keyword>
<dbReference type="Gene3D" id="3.10.150.10">
    <property type="entry name" value="DNA Polymerase III, subunit A, domain 2"/>
    <property type="match status" value="1"/>
</dbReference>
<evidence type="ECO:0000259" key="13">
    <source>
        <dbReference type="Pfam" id="PF02768"/>
    </source>
</evidence>
<feature type="domain" description="DNA polymerase III beta sliding clamp central" evidence="12">
    <location>
        <begin position="129"/>
        <end position="249"/>
    </location>
</feature>
<evidence type="ECO:0000256" key="10">
    <source>
        <dbReference type="PIRNR" id="PIRNR000804"/>
    </source>
</evidence>
<feature type="domain" description="DNA polymerase III beta sliding clamp C-terminal" evidence="13">
    <location>
        <begin position="252"/>
        <end position="371"/>
    </location>
</feature>
<evidence type="ECO:0000256" key="7">
    <source>
        <dbReference type="ARBA" id="ARBA00022705"/>
    </source>
</evidence>
<evidence type="ECO:0000256" key="5">
    <source>
        <dbReference type="ARBA" id="ARBA00022679"/>
    </source>
</evidence>
<evidence type="ECO:0000256" key="8">
    <source>
        <dbReference type="ARBA" id="ARBA00022932"/>
    </source>
</evidence>
<evidence type="ECO:0000259" key="11">
    <source>
        <dbReference type="Pfam" id="PF00712"/>
    </source>
</evidence>
<organism evidence="14 15">
    <name type="scientific">Syntrophotalea acetylenivorans</name>
    <dbReference type="NCBI Taxonomy" id="1842532"/>
    <lineage>
        <taxon>Bacteria</taxon>
        <taxon>Pseudomonadati</taxon>
        <taxon>Thermodesulfobacteriota</taxon>
        <taxon>Desulfuromonadia</taxon>
        <taxon>Desulfuromonadales</taxon>
        <taxon>Syntrophotaleaceae</taxon>
        <taxon>Syntrophotalea</taxon>
    </lineage>
</organism>
<dbReference type="InterPro" id="IPR046938">
    <property type="entry name" value="DNA_clamp_sf"/>
</dbReference>
<comment type="subcellular location">
    <subcellularLocation>
        <location evidence="1 10">Cytoplasm</location>
    </subcellularLocation>
</comment>
<dbReference type="Gene3D" id="3.70.10.10">
    <property type="match status" value="1"/>
</dbReference>
<dbReference type="SMART" id="SM00480">
    <property type="entry name" value="POL3Bc"/>
    <property type="match status" value="1"/>
</dbReference>
<dbReference type="GO" id="GO:0003677">
    <property type="term" value="F:DNA binding"/>
    <property type="evidence" value="ECO:0007669"/>
    <property type="project" value="UniProtKB-UniRule"/>
</dbReference>
<dbReference type="InterPro" id="IPR022635">
    <property type="entry name" value="DNA_polIII_beta_C"/>
</dbReference>
<evidence type="ECO:0000256" key="9">
    <source>
        <dbReference type="ARBA" id="ARBA00023125"/>
    </source>
</evidence>
<dbReference type="Proteomes" id="UP000182517">
    <property type="component" value="Chromosome"/>
</dbReference>
<evidence type="ECO:0000313" key="14">
    <source>
        <dbReference type="EMBL" id="APG28202.1"/>
    </source>
</evidence>
<dbReference type="SUPFAM" id="SSF55979">
    <property type="entry name" value="DNA clamp"/>
    <property type="match status" value="3"/>
</dbReference>
<dbReference type="NCBIfam" id="TIGR00663">
    <property type="entry name" value="dnan"/>
    <property type="match status" value="1"/>
</dbReference>
<dbReference type="GO" id="GO:0005737">
    <property type="term" value="C:cytoplasm"/>
    <property type="evidence" value="ECO:0007669"/>
    <property type="project" value="UniProtKB-SubCell"/>
</dbReference>
<reference evidence="14 15" key="1">
    <citation type="journal article" date="2017" name="Genome Announc.">
        <title>Complete Genome Sequences of Two Acetylene-Fermenting Pelobacter acetylenicus Strains.</title>
        <authorList>
            <person name="Sutton J.M."/>
            <person name="Baesman S.M."/>
            <person name="Fierst J.L."/>
            <person name="Poret-Peterson A.T."/>
            <person name="Oremland R.S."/>
            <person name="Dunlap D.S."/>
            <person name="Akob D.M."/>
        </authorList>
    </citation>
    <scope>NUCLEOTIDE SEQUENCE [LARGE SCALE GENOMIC DNA]</scope>
    <source>
        <strain evidence="14 15">SFB93</strain>
    </source>
</reference>
<dbReference type="PIRSF" id="PIRSF000804">
    <property type="entry name" value="DNA_pol_III_b"/>
    <property type="match status" value="1"/>
</dbReference>
<dbReference type="GO" id="GO:0008408">
    <property type="term" value="F:3'-5' exonuclease activity"/>
    <property type="evidence" value="ECO:0007669"/>
    <property type="project" value="InterPro"/>
</dbReference>
<evidence type="ECO:0000256" key="1">
    <source>
        <dbReference type="ARBA" id="ARBA00004496"/>
    </source>
</evidence>
<dbReference type="KEGG" id="pef:A7E78_10290"/>
<evidence type="ECO:0000259" key="12">
    <source>
        <dbReference type="Pfam" id="PF02767"/>
    </source>
</evidence>
<dbReference type="GO" id="GO:0009360">
    <property type="term" value="C:DNA polymerase III complex"/>
    <property type="evidence" value="ECO:0007669"/>
    <property type="project" value="InterPro"/>
</dbReference>
<gene>
    <name evidence="14" type="ORF">A7E78_10290</name>
</gene>
<comment type="subunit">
    <text evidence="10">Forms a ring-shaped head-to-tail homodimer around DNA.</text>
</comment>
<dbReference type="InterPro" id="IPR022637">
    <property type="entry name" value="DNA_polIII_beta_cen"/>
</dbReference>
<keyword evidence="8 10" id="KW-0239">DNA-directed DNA polymerase</keyword>
<protein>
    <recommendedName>
        <fullName evidence="3 10">Beta sliding clamp</fullName>
    </recommendedName>
</protein>
<dbReference type="GO" id="GO:0006271">
    <property type="term" value="P:DNA strand elongation involved in DNA replication"/>
    <property type="evidence" value="ECO:0007669"/>
    <property type="project" value="TreeGrafter"/>
</dbReference>
<keyword evidence="9" id="KW-0238">DNA-binding</keyword>
<comment type="function">
    <text evidence="10">Confers DNA tethering and processivity to DNA polymerases and other proteins. Acts as a clamp, forming a ring around DNA (a reaction catalyzed by the clamp-loading complex) which diffuses in an ATP-independent manner freely and bidirectionally along dsDNA. Initially characterized for its ability to contact the catalytic subunit of DNA polymerase III (Pol III), a complex, multichain enzyme responsible for most of the replicative synthesis in bacteria; Pol III exhibits 3'-5' exonuclease proofreading activity. The beta chain is required for initiation of replication as well as for processivity of DNA replication.</text>
</comment>
<dbReference type="Pfam" id="PF02768">
    <property type="entry name" value="DNA_pol3_beta_3"/>
    <property type="match status" value="1"/>
</dbReference>
<keyword evidence="15" id="KW-1185">Reference proteome</keyword>
<dbReference type="EMBL" id="CP015519">
    <property type="protein sequence ID" value="APG28202.1"/>
    <property type="molecule type" value="Genomic_DNA"/>
</dbReference>
<dbReference type="STRING" id="1842532.A7E78_10290"/>
<dbReference type="RefSeq" id="WP_072284170.1">
    <property type="nucleotide sequence ID" value="NZ_CP015519.1"/>
</dbReference>
<dbReference type="AlphaFoldDB" id="A0A1L3GQI6"/>
<comment type="similarity">
    <text evidence="2 10">Belongs to the beta sliding clamp family.</text>
</comment>
<evidence type="ECO:0000256" key="2">
    <source>
        <dbReference type="ARBA" id="ARBA00010752"/>
    </source>
</evidence>
<dbReference type="InterPro" id="IPR022634">
    <property type="entry name" value="DNA_polIII_beta_N"/>
</dbReference>
<name>A0A1L3GQI6_9BACT</name>
<dbReference type="PANTHER" id="PTHR30478:SF0">
    <property type="entry name" value="BETA SLIDING CLAMP"/>
    <property type="match status" value="1"/>
</dbReference>